<dbReference type="Pfam" id="PF13561">
    <property type="entry name" value="adh_short_C2"/>
    <property type="match status" value="1"/>
</dbReference>
<dbReference type="InterPro" id="IPR002347">
    <property type="entry name" value="SDR_fam"/>
</dbReference>
<dbReference type="PANTHER" id="PTHR42760">
    <property type="entry name" value="SHORT-CHAIN DEHYDROGENASES/REDUCTASES FAMILY MEMBER"/>
    <property type="match status" value="1"/>
</dbReference>
<dbReference type="STRING" id="137733.SAMN05421767_13116"/>
<dbReference type="PRINTS" id="PR00081">
    <property type="entry name" value="GDHRDH"/>
</dbReference>
<dbReference type="GO" id="GO:0016616">
    <property type="term" value="F:oxidoreductase activity, acting on the CH-OH group of donors, NAD or NADP as acceptor"/>
    <property type="evidence" value="ECO:0007669"/>
    <property type="project" value="TreeGrafter"/>
</dbReference>
<evidence type="ECO:0000313" key="2">
    <source>
        <dbReference type="EMBL" id="SER27964.1"/>
    </source>
</evidence>
<keyword evidence="3" id="KW-1185">Reference proteome</keyword>
<dbReference type="SUPFAM" id="SSF51735">
    <property type="entry name" value="NAD(P)-binding Rossmann-fold domains"/>
    <property type="match status" value="1"/>
</dbReference>
<dbReference type="CDD" id="cd05233">
    <property type="entry name" value="SDR_c"/>
    <property type="match status" value="1"/>
</dbReference>
<dbReference type="PROSITE" id="PS00061">
    <property type="entry name" value="ADH_SHORT"/>
    <property type="match status" value="1"/>
</dbReference>
<protein>
    <submittedName>
        <fullName evidence="2">3-oxoacyl-[acyl-carrier protein] reductase</fullName>
    </submittedName>
</protein>
<gene>
    <name evidence="2" type="ORF">SAMN05421767_13116</name>
</gene>
<dbReference type="InterPro" id="IPR036291">
    <property type="entry name" value="NAD(P)-bd_dom_sf"/>
</dbReference>
<dbReference type="InterPro" id="IPR020904">
    <property type="entry name" value="Sc_DH/Rdtase_CS"/>
</dbReference>
<comment type="similarity">
    <text evidence="1">Belongs to the short-chain dehydrogenases/reductases (SDR) family.</text>
</comment>
<evidence type="ECO:0000256" key="1">
    <source>
        <dbReference type="ARBA" id="ARBA00006484"/>
    </source>
</evidence>
<dbReference type="OrthoDB" id="9804774at2"/>
<proteinExistence type="inferred from homology"/>
<reference evidence="2 3" key="1">
    <citation type="submission" date="2016-10" db="EMBL/GenBank/DDBJ databases">
        <authorList>
            <person name="de Groot N.N."/>
        </authorList>
    </citation>
    <scope>NUCLEOTIDE SEQUENCE [LARGE SCALE GENOMIC DNA]</scope>
    <source>
        <strain evidence="2 3">DSM 15827</strain>
    </source>
</reference>
<organism evidence="2 3">
    <name type="scientific">Granulicatella balaenopterae</name>
    <dbReference type="NCBI Taxonomy" id="137733"/>
    <lineage>
        <taxon>Bacteria</taxon>
        <taxon>Bacillati</taxon>
        <taxon>Bacillota</taxon>
        <taxon>Bacilli</taxon>
        <taxon>Lactobacillales</taxon>
        <taxon>Carnobacteriaceae</taxon>
        <taxon>Granulicatella</taxon>
    </lineage>
</organism>
<dbReference type="Gene3D" id="3.40.50.720">
    <property type="entry name" value="NAD(P)-binding Rossmann-like Domain"/>
    <property type="match status" value="1"/>
</dbReference>
<evidence type="ECO:0000313" key="3">
    <source>
        <dbReference type="Proteomes" id="UP000198556"/>
    </source>
</evidence>
<dbReference type="RefSeq" id="WP_089747266.1">
    <property type="nucleotide sequence ID" value="NZ_FOGF01000031.1"/>
</dbReference>
<dbReference type="Proteomes" id="UP000198556">
    <property type="component" value="Unassembled WGS sequence"/>
</dbReference>
<accession>A0A1H9MW82</accession>
<dbReference type="AlphaFoldDB" id="A0A1H9MW82"/>
<name>A0A1H9MW82_9LACT</name>
<dbReference type="EMBL" id="FOGF01000031">
    <property type="protein sequence ID" value="SER27964.1"/>
    <property type="molecule type" value="Genomic_DNA"/>
</dbReference>
<sequence length="214" mass="23782">MKILVTGTTRGIGRAIAIKYLETGHHVIGLDILPASIEHDLYTHITQDICDELPEISDLNIIVNNVGVQESGRDLEVNLEASIRVTEKYAFQPAIKSVLFMASASATTGAEFPWYVASKGGMVAYMRNVALRIAEYKATSNSISAGGVITELNQHILEDEKLYRAVLDETILDKWCDPEEIAELTYYLTIINKSITGEDIFIDNGEKIKSNFIW</sequence>